<organism evidence="1">
    <name type="scientific">Darwinula stevensoni</name>
    <dbReference type="NCBI Taxonomy" id="69355"/>
    <lineage>
        <taxon>Eukaryota</taxon>
        <taxon>Metazoa</taxon>
        <taxon>Ecdysozoa</taxon>
        <taxon>Arthropoda</taxon>
        <taxon>Crustacea</taxon>
        <taxon>Oligostraca</taxon>
        <taxon>Ostracoda</taxon>
        <taxon>Podocopa</taxon>
        <taxon>Podocopida</taxon>
        <taxon>Darwinulocopina</taxon>
        <taxon>Darwinuloidea</taxon>
        <taxon>Darwinulidae</taxon>
        <taxon>Darwinula</taxon>
    </lineage>
</organism>
<dbReference type="AlphaFoldDB" id="A0A7R8XIY5"/>
<keyword evidence="2" id="KW-1185">Reference proteome</keyword>
<dbReference type="EMBL" id="LR901207">
    <property type="protein sequence ID" value="CAD7248060.1"/>
    <property type="molecule type" value="Genomic_DNA"/>
</dbReference>
<name>A0A7R8XIY5_9CRUS</name>
<dbReference type="Proteomes" id="UP000677054">
    <property type="component" value="Unassembled WGS sequence"/>
</dbReference>
<accession>A0A7R8XIY5</accession>
<evidence type="ECO:0000313" key="1">
    <source>
        <dbReference type="EMBL" id="CAD7248060.1"/>
    </source>
</evidence>
<protein>
    <submittedName>
        <fullName evidence="1">Uncharacterized protein</fullName>
    </submittedName>
</protein>
<evidence type="ECO:0000313" key="2">
    <source>
        <dbReference type="Proteomes" id="UP000677054"/>
    </source>
</evidence>
<dbReference type="EMBL" id="CAJPEV010001690">
    <property type="protein sequence ID" value="CAG0893881.1"/>
    <property type="molecule type" value="Genomic_DNA"/>
</dbReference>
<sequence length="112" mass="12075">MADLNNVSEIQLGFFEGLTALEKFYCYPCYLGLTLRNGTLAFNSPYLRDVDVLAGGILSLESHATTGLMPDTRISLGGSLISELAEGTFRPMLEILSQGEGSISVSSEIFDC</sequence>
<gene>
    <name evidence="1" type="ORF">DSTB1V02_LOCUS7883</name>
</gene>
<reference evidence="1" key="1">
    <citation type="submission" date="2020-11" db="EMBL/GenBank/DDBJ databases">
        <authorList>
            <person name="Tran Van P."/>
        </authorList>
    </citation>
    <scope>NUCLEOTIDE SEQUENCE</scope>
</reference>
<proteinExistence type="predicted"/>